<accession>A0A6A6E161</accession>
<feature type="compositionally biased region" description="Low complexity" evidence="1">
    <location>
        <begin position="269"/>
        <end position="281"/>
    </location>
</feature>
<dbReference type="Proteomes" id="UP000800200">
    <property type="component" value="Unassembled WGS sequence"/>
</dbReference>
<proteinExistence type="predicted"/>
<sequence>MPIPSPSSSLKPRSQISKPKDATTRPESSSESCAYNNASQLHRPLTRLPHSSSILQHNADGSKRRSFLPQRGELKSVSQRNEPGNELAQQSDLRQPPRNRIDTLRPSTSSTTSQQASVQALKQARSRPQSLYQTSSARTGQQPQGDGATFSRILRPPDATRNATAPQPTSLHRSQSLRKPGAATQSGQSANIRAHSKALSTSTATSTRKEPAEHKSQSERPKSLLVAPDHSTRIASNPSTEAVTNGIRSSARIAALKRSVSIKSRSESPDSSESPGTTDTDQPPLFDNGRRREPVSEVPKKQARPAFSTLQQHFTPRKTGKAPTSTFLHPPAPDAGSHSLPQEIISLQTELLQLHLLHESAAHASRQWELNAKKTLHRQFDEVASMFQVMRDNERSEQERKNILALNEWSSGNASFGLVEHIQLLSAPLHELPSMVDPGGRFSRLVDDFDHWITWVEEIWSVREQNPRSAGGDLRSAEGMGGSWKAENAALTRKLTAFSCNLDRLTRPAPGSSIACIVSTCKDLLEGMLDELQTMQTIEMGVVARGKEWVEDGLQAIAQDIGAHLVETKEGSEPWRM</sequence>
<feature type="compositionally biased region" description="Polar residues" evidence="1">
    <location>
        <begin position="25"/>
        <end position="40"/>
    </location>
</feature>
<feature type="compositionally biased region" description="Polar residues" evidence="1">
    <location>
        <begin position="161"/>
        <end position="174"/>
    </location>
</feature>
<feature type="compositionally biased region" description="Basic and acidic residues" evidence="1">
    <location>
        <begin position="288"/>
        <end position="300"/>
    </location>
</feature>
<protein>
    <submittedName>
        <fullName evidence="2">Uncharacterized protein</fullName>
    </submittedName>
</protein>
<evidence type="ECO:0000313" key="2">
    <source>
        <dbReference type="EMBL" id="KAF2184745.1"/>
    </source>
</evidence>
<feature type="compositionally biased region" description="Polar residues" evidence="1">
    <location>
        <begin position="233"/>
        <end position="246"/>
    </location>
</feature>
<name>A0A6A6E161_9PEZI</name>
<feature type="compositionally biased region" description="Polar residues" evidence="1">
    <location>
        <begin position="126"/>
        <end position="144"/>
    </location>
</feature>
<feature type="region of interest" description="Disordered" evidence="1">
    <location>
        <begin position="258"/>
        <end position="327"/>
    </location>
</feature>
<feature type="compositionally biased region" description="Low complexity" evidence="1">
    <location>
        <begin position="197"/>
        <end position="206"/>
    </location>
</feature>
<reference evidence="2" key="1">
    <citation type="journal article" date="2020" name="Stud. Mycol.">
        <title>101 Dothideomycetes genomes: a test case for predicting lifestyles and emergence of pathogens.</title>
        <authorList>
            <person name="Haridas S."/>
            <person name="Albert R."/>
            <person name="Binder M."/>
            <person name="Bloem J."/>
            <person name="Labutti K."/>
            <person name="Salamov A."/>
            <person name="Andreopoulos B."/>
            <person name="Baker S."/>
            <person name="Barry K."/>
            <person name="Bills G."/>
            <person name="Bluhm B."/>
            <person name="Cannon C."/>
            <person name="Castanera R."/>
            <person name="Culley D."/>
            <person name="Daum C."/>
            <person name="Ezra D."/>
            <person name="Gonzalez J."/>
            <person name="Henrissat B."/>
            <person name="Kuo A."/>
            <person name="Liang C."/>
            <person name="Lipzen A."/>
            <person name="Lutzoni F."/>
            <person name="Magnuson J."/>
            <person name="Mondo S."/>
            <person name="Nolan M."/>
            <person name="Ohm R."/>
            <person name="Pangilinan J."/>
            <person name="Park H.-J."/>
            <person name="Ramirez L."/>
            <person name="Alfaro M."/>
            <person name="Sun H."/>
            <person name="Tritt A."/>
            <person name="Yoshinaga Y."/>
            <person name="Zwiers L.-H."/>
            <person name="Turgeon B."/>
            <person name="Goodwin S."/>
            <person name="Spatafora J."/>
            <person name="Crous P."/>
            <person name="Grigoriev I."/>
        </authorList>
    </citation>
    <scope>NUCLEOTIDE SEQUENCE</scope>
    <source>
        <strain evidence="2">CBS 207.26</strain>
    </source>
</reference>
<feature type="compositionally biased region" description="Basic and acidic residues" evidence="1">
    <location>
        <begin position="207"/>
        <end position="222"/>
    </location>
</feature>
<dbReference type="AlphaFoldDB" id="A0A6A6E161"/>
<evidence type="ECO:0000256" key="1">
    <source>
        <dbReference type="SAM" id="MobiDB-lite"/>
    </source>
</evidence>
<feature type="region of interest" description="Disordered" evidence="1">
    <location>
        <begin position="1"/>
        <end position="246"/>
    </location>
</feature>
<dbReference type="EMBL" id="ML994636">
    <property type="protein sequence ID" value="KAF2184745.1"/>
    <property type="molecule type" value="Genomic_DNA"/>
</dbReference>
<gene>
    <name evidence="2" type="ORF">K469DRAFT_666088</name>
</gene>
<feature type="compositionally biased region" description="Polar residues" evidence="1">
    <location>
        <begin position="76"/>
        <end position="93"/>
    </location>
</feature>
<evidence type="ECO:0000313" key="3">
    <source>
        <dbReference type="Proteomes" id="UP000800200"/>
    </source>
</evidence>
<organism evidence="2 3">
    <name type="scientific">Zopfia rhizophila CBS 207.26</name>
    <dbReference type="NCBI Taxonomy" id="1314779"/>
    <lineage>
        <taxon>Eukaryota</taxon>
        <taxon>Fungi</taxon>
        <taxon>Dikarya</taxon>
        <taxon>Ascomycota</taxon>
        <taxon>Pezizomycotina</taxon>
        <taxon>Dothideomycetes</taxon>
        <taxon>Dothideomycetes incertae sedis</taxon>
        <taxon>Zopfiaceae</taxon>
        <taxon>Zopfia</taxon>
    </lineage>
</organism>
<keyword evidence="3" id="KW-1185">Reference proteome</keyword>
<feature type="compositionally biased region" description="Polar residues" evidence="1">
    <location>
        <begin position="1"/>
        <end position="17"/>
    </location>
</feature>
<feature type="compositionally biased region" description="Low complexity" evidence="1">
    <location>
        <begin position="107"/>
        <end position="120"/>
    </location>
</feature>
<dbReference type="OrthoDB" id="5429993at2759"/>